<evidence type="ECO:0000259" key="6">
    <source>
        <dbReference type="Pfam" id="PF01368"/>
    </source>
</evidence>
<evidence type="ECO:0000256" key="5">
    <source>
        <dbReference type="ARBA" id="ARBA00022839"/>
    </source>
</evidence>
<evidence type="ECO:0000313" key="10">
    <source>
        <dbReference type="EMBL" id="MFB9994267.1"/>
    </source>
</evidence>
<evidence type="ECO:0000259" key="7">
    <source>
        <dbReference type="Pfam" id="PF02272"/>
    </source>
</evidence>
<dbReference type="Pfam" id="PF17768">
    <property type="entry name" value="RecJ_OB"/>
    <property type="match status" value="1"/>
</dbReference>
<keyword evidence="5 10" id="KW-0269">Exonuclease</keyword>
<keyword evidence="3" id="KW-0540">Nuclease</keyword>
<evidence type="ECO:0000313" key="11">
    <source>
        <dbReference type="Proteomes" id="UP001589733"/>
    </source>
</evidence>
<comment type="similarity">
    <text evidence="1">Belongs to the RecJ family.</text>
</comment>
<organism evidence="10 11">
    <name type="scientific">Deinococcus oregonensis</name>
    <dbReference type="NCBI Taxonomy" id="1805970"/>
    <lineage>
        <taxon>Bacteria</taxon>
        <taxon>Thermotogati</taxon>
        <taxon>Deinococcota</taxon>
        <taxon>Deinococci</taxon>
        <taxon>Deinococcales</taxon>
        <taxon>Deinococcaceae</taxon>
        <taxon>Deinococcus</taxon>
    </lineage>
</organism>
<dbReference type="PANTHER" id="PTHR30255">
    <property type="entry name" value="SINGLE-STRANDED-DNA-SPECIFIC EXONUCLEASE RECJ"/>
    <property type="match status" value="1"/>
</dbReference>
<accession>A0ABV6B4V6</accession>
<evidence type="ECO:0000256" key="1">
    <source>
        <dbReference type="ARBA" id="ARBA00005915"/>
    </source>
</evidence>
<evidence type="ECO:0000259" key="8">
    <source>
        <dbReference type="Pfam" id="PF17768"/>
    </source>
</evidence>
<dbReference type="Pfam" id="PF20748">
    <property type="entry name" value="RecJ_C_Deinoc"/>
    <property type="match status" value="1"/>
</dbReference>
<dbReference type="Pfam" id="PF01368">
    <property type="entry name" value="DHH"/>
    <property type="match status" value="1"/>
</dbReference>
<feature type="domain" description="RecJ OB" evidence="8">
    <location>
        <begin position="441"/>
        <end position="533"/>
    </location>
</feature>
<dbReference type="InterPro" id="IPR004610">
    <property type="entry name" value="RecJ"/>
</dbReference>
<proteinExistence type="inferred from homology"/>
<dbReference type="GO" id="GO:0004527">
    <property type="term" value="F:exonuclease activity"/>
    <property type="evidence" value="ECO:0007669"/>
    <property type="project" value="UniProtKB-KW"/>
</dbReference>
<gene>
    <name evidence="10" type="primary">recJ</name>
    <name evidence="10" type="ORF">ACFFLM_20120</name>
</gene>
<evidence type="ECO:0000256" key="2">
    <source>
        <dbReference type="ARBA" id="ARBA00019841"/>
    </source>
</evidence>
<reference evidence="10 11" key="1">
    <citation type="submission" date="2024-09" db="EMBL/GenBank/DDBJ databases">
        <authorList>
            <person name="Sun Q."/>
            <person name="Mori K."/>
        </authorList>
    </citation>
    <scope>NUCLEOTIDE SEQUENCE [LARGE SCALE GENOMIC DNA]</scope>
    <source>
        <strain evidence="10 11">JCM 13503</strain>
    </source>
</reference>
<dbReference type="InterPro" id="IPR048918">
    <property type="entry name" value="RecJ_C_deino"/>
</dbReference>
<dbReference type="Gene3D" id="3.10.310.30">
    <property type="match status" value="1"/>
</dbReference>
<comment type="caution">
    <text evidence="10">The sequence shown here is derived from an EMBL/GenBank/DDBJ whole genome shotgun (WGS) entry which is preliminary data.</text>
</comment>
<evidence type="ECO:0000256" key="4">
    <source>
        <dbReference type="ARBA" id="ARBA00022801"/>
    </source>
</evidence>
<dbReference type="InterPro" id="IPR001667">
    <property type="entry name" value="DDH_dom"/>
</dbReference>
<dbReference type="RefSeq" id="WP_380014706.1">
    <property type="nucleotide sequence ID" value="NZ_JBHLYR010000060.1"/>
</dbReference>
<dbReference type="InterPro" id="IPR003156">
    <property type="entry name" value="DHHA1_dom"/>
</dbReference>
<feature type="domain" description="Single-stranded-DNA-specific exonuclease RecJ C-terminal" evidence="9">
    <location>
        <begin position="556"/>
        <end position="707"/>
    </location>
</feature>
<name>A0ABV6B4V6_9DEIO</name>
<dbReference type="Gene3D" id="3.90.1640.30">
    <property type="match status" value="1"/>
</dbReference>
<dbReference type="InterPro" id="IPR051673">
    <property type="entry name" value="SSDNA_exonuclease_RecJ"/>
</dbReference>
<dbReference type="InterPro" id="IPR041122">
    <property type="entry name" value="RecJ_OB"/>
</dbReference>
<dbReference type="NCBIfam" id="TIGR00644">
    <property type="entry name" value="recJ"/>
    <property type="match status" value="1"/>
</dbReference>
<dbReference type="PANTHER" id="PTHR30255:SF2">
    <property type="entry name" value="SINGLE-STRANDED-DNA-SPECIFIC EXONUCLEASE RECJ"/>
    <property type="match status" value="1"/>
</dbReference>
<dbReference type="Proteomes" id="UP001589733">
    <property type="component" value="Unassembled WGS sequence"/>
</dbReference>
<sequence>MSPVKVKSASEPRWLLAPPASREELLDVMRAWRVSPPLAQVLHGRGLTRELLDPPLTLTPNPALVEAARRIVKAVAAKKRIRIHGDYDADGVTATAILVLGLRQLGADVHGFIPHRLNEGYGVHPDRVAEHAEAADLLVTVDCGVSNVEEVRALLNRGVDVIVTDHHAPGKEFPDTLVVHPQLTSGYNGAMHNLTGAGVAYHLLWAIYTELGLPEPRSLTALATLGTVADVAPLIGENRALVRAGLAELERTTHPGLRALMDTKQVRRPTARDVAFILAPRINAAGRLGEADIALQLLTTDSQHEAATLAAYLETRNADRRVLQDKMFEQALAIADPSEPALVVTHADWHAGVMGIVASKLVETYHKPVYIIAQGKGSVRSTPGISAVQGLRDSEHLLKRYGGHPGAAGFSIAPENIAAFRDRIHAYARRFPTPVPTFLLDAPLPTLGATMDLVSEAASFEPYGEGHRPPLWHVRDTLTDTRLVGKRGDSLQFRVGPLKGVKYGETDATPGNRDLATQLVLNEFRGKVNLELHGQALRLPAALGLEGSGLEGGGAAKLSPTPRLDPKEAMQHLKSGASVYAEGAVAEYLSGNVPGLTLTRPGDPHPGGELILYALPAEADLRMWVTAGRVAFAFGPKTLAELEGALTRHHLAPPPPNPLQDATQDDAHLESAADAYRRWQWAHHYGTLDDVGWTASVHAMLGLAVPEVDDPESAEQELAVADD</sequence>
<evidence type="ECO:0000259" key="9">
    <source>
        <dbReference type="Pfam" id="PF20748"/>
    </source>
</evidence>
<dbReference type="EMBL" id="JBHLYR010000060">
    <property type="protein sequence ID" value="MFB9994267.1"/>
    <property type="molecule type" value="Genomic_DNA"/>
</dbReference>
<keyword evidence="11" id="KW-1185">Reference proteome</keyword>
<protein>
    <recommendedName>
        <fullName evidence="2">Single-stranded-DNA-specific exonuclease RecJ</fullName>
    </recommendedName>
</protein>
<dbReference type="SUPFAM" id="SSF64182">
    <property type="entry name" value="DHH phosphoesterases"/>
    <property type="match status" value="1"/>
</dbReference>
<dbReference type="InterPro" id="IPR038763">
    <property type="entry name" value="DHH_sf"/>
</dbReference>
<evidence type="ECO:0000256" key="3">
    <source>
        <dbReference type="ARBA" id="ARBA00022722"/>
    </source>
</evidence>
<feature type="domain" description="DHHA1" evidence="7">
    <location>
        <begin position="341"/>
        <end position="428"/>
    </location>
</feature>
<dbReference type="Pfam" id="PF02272">
    <property type="entry name" value="DHHA1"/>
    <property type="match status" value="1"/>
</dbReference>
<keyword evidence="4" id="KW-0378">Hydrolase</keyword>
<feature type="domain" description="DDH" evidence="6">
    <location>
        <begin position="80"/>
        <end position="226"/>
    </location>
</feature>